<evidence type="ECO:0000313" key="2">
    <source>
        <dbReference type="EMBL" id="AVM52575.1"/>
    </source>
</evidence>
<accession>A0ABM6T7C7</accession>
<dbReference type="InterPro" id="IPR027417">
    <property type="entry name" value="P-loop_NTPase"/>
</dbReference>
<protein>
    <submittedName>
        <fullName evidence="2">Chromosome segregation protein SMC</fullName>
    </submittedName>
</protein>
<name>A0ABM6T7C7_9BACE</name>
<feature type="domain" description="ATPase AAA-type core" evidence="1">
    <location>
        <begin position="25"/>
        <end position="352"/>
    </location>
</feature>
<dbReference type="Proteomes" id="UP000238304">
    <property type="component" value="Chromosome"/>
</dbReference>
<dbReference type="PIRSF" id="PIRSF029347">
    <property type="entry name" value="RecF"/>
    <property type="match status" value="1"/>
</dbReference>
<dbReference type="EMBL" id="CP027231">
    <property type="protein sequence ID" value="AVM52575.1"/>
    <property type="molecule type" value="Genomic_DNA"/>
</dbReference>
<dbReference type="PANTHER" id="PTHR32182">
    <property type="entry name" value="DNA REPLICATION AND REPAIR PROTEIN RECF"/>
    <property type="match status" value="1"/>
</dbReference>
<evidence type="ECO:0000259" key="1">
    <source>
        <dbReference type="Pfam" id="PF13304"/>
    </source>
</evidence>
<dbReference type="Pfam" id="PF13304">
    <property type="entry name" value="AAA_21"/>
    <property type="match status" value="1"/>
</dbReference>
<dbReference type="Gene3D" id="3.40.50.300">
    <property type="entry name" value="P-loop containing nucleotide triphosphate hydrolases"/>
    <property type="match status" value="1"/>
</dbReference>
<dbReference type="InterPro" id="IPR014555">
    <property type="entry name" value="RecF-like"/>
</dbReference>
<dbReference type="InterPro" id="IPR003959">
    <property type="entry name" value="ATPase_AAA_core"/>
</dbReference>
<sequence length="403" mass="45875">MLKAIVLRDFFSFKGEKEIKLKDGLNLLLGINGSGKSSFINSLRILSEGIVGEGLVKLIQEQWGGYDQVVNFNGDRKAPYAQITYVFDYKKLNAINIAADFKSDVYYRITIRQSGTSYTLNEKMYTEHKRRTGSSFTYLEFSNGNGKISTRTQDSAILFQDYTDSDISGQELILRQINDPKHYLPVHTLRKAIEAFSVYSNFNVEEGSRVRSITEFSTDVRLRKNGANLSQILNLLKLNHTFDFARLEDTFRNINPNFKSIEITNLYGQSYLSLLEKNMSRAIGALHISDGTLRFLLLESVFYNPLRGALVAIDEPERGLHPDMIRSVAEMIKYAAGQTQVIAATHSPHLLNQFELEDVLVFEKNEENSTVVRTVSEDDFPDWEGDYLPGQMWLLGQIGGKRW</sequence>
<dbReference type="RefSeq" id="WP_106040882.1">
    <property type="nucleotide sequence ID" value="NZ_CP027231.1"/>
</dbReference>
<evidence type="ECO:0000313" key="3">
    <source>
        <dbReference type="Proteomes" id="UP000238304"/>
    </source>
</evidence>
<proteinExistence type="predicted"/>
<dbReference type="SUPFAM" id="SSF52540">
    <property type="entry name" value="P-loop containing nucleoside triphosphate hydrolases"/>
    <property type="match status" value="1"/>
</dbReference>
<keyword evidence="3" id="KW-1185">Reference proteome</keyword>
<reference evidence="2 3" key="1">
    <citation type="submission" date="2018-02" db="EMBL/GenBank/DDBJ databases">
        <authorList>
            <person name="Holder M.E."/>
            <person name="Ajami N.J."/>
            <person name="Petrosino J.F."/>
        </authorList>
    </citation>
    <scope>NUCLEOTIDE SEQUENCE [LARGE SCALE GENOMIC DNA]</scope>
    <source>
        <strain evidence="2 3">ATCC 33285</strain>
    </source>
</reference>
<gene>
    <name evidence="2" type="ORF">C4H11_06145</name>
</gene>
<organism evidence="2 3">
    <name type="scientific">Bacteroides zoogleoformans</name>
    <dbReference type="NCBI Taxonomy" id="28119"/>
    <lineage>
        <taxon>Bacteria</taxon>
        <taxon>Pseudomonadati</taxon>
        <taxon>Bacteroidota</taxon>
        <taxon>Bacteroidia</taxon>
        <taxon>Bacteroidales</taxon>
        <taxon>Bacteroidaceae</taxon>
        <taxon>Bacteroides</taxon>
    </lineage>
</organism>
<dbReference type="PANTHER" id="PTHR32182:SF22">
    <property type="entry name" value="ATP-DEPENDENT ENDONUCLEASE, OLD FAMILY-RELATED"/>
    <property type="match status" value="1"/>
</dbReference>